<keyword evidence="11 12" id="KW-0350">Heme biosynthesis</keyword>
<keyword evidence="12" id="KW-0963">Cytoplasm</keyword>
<evidence type="ECO:0000256" key="5">
    <source>
        <dbReference type="ARBA" id="ARBA00008310"/>
    </source>
</evidence>
<evidence type="ECO:0000256" key="6">
    <source>
        <dbReference type="ARBA" id="ARBA00012402"/>
    </source>
</evidence>
<evidence type="ECO:0000313" key="15">
    <source>
        <dbReference type="Proteomes" id="UP000092596"/>
    </source>
</evidence>
<dbReference type="KEGG" id="dva:DAD186_19270"/>
<evidence type="ECO:0000256" key="10">
    <source>
        <dbReference type="ARBA" id="ARBA00023002"/>
    </source>
</evidence>
<dbReference type="Gene3D" id="3.90.660.20">
    <property type="entry name" value="Protoporphyrinogen oxidase, mitochondrial, domain 2"/>
    <property type="match status" value="1"/>
</dbReference>
<comment type="cofactor">
    <cofactor evidence="2 12">
        <name>FAD</name>
        <dbReference type="ChEBI" id="CHEBI:57692"/>
    </cofactor>
</comment>
<dbReference type="GO" id="GO:0005737">
    <property type="term" value="C:cytoplasm"/>
    <property type="evidence" value="ECO:0007669"/>
    <property type="project" value="UniProtKB-SubCell"/>
</dbReference>
<gene>
    <name evidence="14" type="ORF">DAD186_19270</name>
</gene>
<evidence type="ECO:0000256" key="11">
    <source>
        <dbReference type="ARBA" id="ARBA00023133"/>
    </source>
</evidence>
<dbReference type="PATRIC" id="fig|1630135.4.peg.1923"/>
<dbReference type="InterPro" id="IPR050464">
    <property type="entry name" value="Zeta_carotene_desat/Oxidored"/>
</dbReference>
<keyword evidence="8 12" id="KW-0285">Flavoprotein</keyword>
<evidence type="ECO:0000256" key="1">
    <source>
        <dbReference type="ARBA" id="ARBA00001755"/>
    </source>
</evidence>
<evidence type="ECO:0000259" key="13">
    <source>
        <dbReference type="Pfam" id="PF01593"/>
    </source>
</evidence>
<dbReference type="EMBL" id="CP012117">
    <property type="protein sequence ID" value="ANP28477.1"/>
    <property type="molecule type" value="Genomic_DNA"/>
</dbReference>
<dbReference type="Gene3D" id="1.10.3110.10">
    <property type="entry name" value="protoporphyrinogen ix oxidase, domain 3"/>
    <property type="match status" value="1"/>
</dbReference>
<comment type="function">
    <text evidence="3 12">Involved in coproporphyrin-dependent heme b biosynthesis. Catalyzes the oxidation of coproporphyrinogen III to coproporphyrin III.</text>
</comment>
<comment type="subcellular location">
    <subcellularLocation>
        <location evidence="12">Cytoplasm</location>
    </subcellularLocation>
</comment>
<evidence type="ECO:0000256" key="2">
    <source>
        <dbReference type="ARBA" id="ARBA00001974"/>
    </source>
</evidence>
<reference evidence="14 15" key="1">
    <citation type="submission" date="2015-06" db="EMBL/GenBank/DDBJ databases">
        <title>Investigation of pathophysiology for high-risk pregnancy and development of treatment modality based on it.</title>
        <authorList>
            <person name="Kim B.-C."/>
            <person name="Lim S."/>
        </authorList>
    </citation>
    <scope>NUCLEOTIDE SEQUENCE [LARGE SCALE GENOMIC DNA]</scope>
    <source>
        <strain evidence="14 15">AD1-86</strain>
    </source>
</reference>
<dbReference type="PANTHER" id="PTHR42923">
    <property type="entry name" value="PROTOPORPHYRINOGEN OXIDASE"/>
    <property type="match status" value="1"/>
</dbReference>
<dbReference type="RefSeq" id="WP_065248458.1">
    <property type="nucleotide sequence ID" value="NZ_CP012117.1"/>
</dbReference>
<dbReference type="NCBIfam" id="TIGR00562">
    <property type="entry name" value="proto_IX_ox"/>
    <property type="match status" value="1"/>
</dbReference>
<dbReference type="Pfam" id="PF01593">
    <property type="entry name" value="Amino_oxidase"/>
    <property type="match status" value="1"/>
</dbReference>
<dbReference type="Proteomes" id="UP000092596">
    <property type="component" value="Chromosome"/>
</dbReference>
<organism evidence="14 15">
    <name type="scientific">Dermabacter vaginalis</name>
    <dbReference type="NCBI Taxonomy" id="1630135"/>
    <lineage>
        <taxon>Bacteria</taxon>
        <taxon>Bacillati</taxon>
        <taxon>Actinomycetota</taxon>
        <taxon>Actinomycetes</taxon>
        <taxon>Micrococcales</taxon>
        <taxon>Dermabacteraceae</taxon>
        <taxon>Dermabacter</taxon>
    </lineage>
</organism>
<dbReference type="InterPro" id="IPR004572">
    <property type="entry name" value="Protoporphyrinogen_oxidase"/>
</dbReference>
<dbReference type="GO" id="GO:0006783">
    <property type="term" value="P:heme biosynthetic process"/>
    <property type="evidence" value="ECO:0007669"/>
    <property type="project" value="UniProtKB-UniRule"/>
</dbReference>
<dbReference type="PANTHER" id="PTHR42923:SF3">
    <property type="entry name" value="PROTOPORPHYRINOGEN OXIDASE"/>
    <property type="match status" value="1"/>
</dbReference>
<keyword evidence="9 12" id="KW-0274">FAD</keyword>
<evidence type="ECO:0000256" key="9">
    <source>
        <dbReference type="ARBA" id="ARBA00022827"/>
    </source>
</evidence>
<evidence type="ECO:0000256" key="12">
    <source>
        <dbReference type="RuleBase" id="RU364052"/>
    </source>
</evidence>
<dbReference type="EC" id="1.3.3.15" evidence="6 12"/>
<keyword evidence="10 12" id="KW-0560">Oxidoreductase</keyword>
<dbReference type="UniPathway" id="UPA00252"/>
<evidence type="ECO:0000256" key="4">
    <source>
        <dbReference type="ARBA" id="ARBA00004744"/>
    </source>
</evidence>
<evidence type="ECO:0000256" key="8">
    <source>
        <dbReference type="ARBA" id="ARBA00022630"/>
    </source>
</evidence>
<comment type="catalytic activity">
    <reaction evidence="1">
        <text>coproporphyrinogen III + 3 O2 = coproporphyrin III + 3 H2O2</text>
        <dbReference type="Rhea" id="RHEA:43436"/>
        <dbReference type="ChEBI" id="CHEBI:15379"/>
        <dbReference type="ChEBI" id="CHEBI:16240"/>
        <dbReference type="ChEBI" id="CHEBI:57309"/>
        <dbReference type="ChEBI" id="CHEBI:131725"/>
        <dbReference type="EC" id="1.3.3.15"/>
    </reaction>
    <physiologicalReaction direction="left-to-right" evidence="1">
        <dbReference type="Rhea" id="RHEA:43437"/>
    </physiologicalReaction>
</comment>
<dbReference type="STRING" id="1630135.DAD186_19270"/>
<comment type="pathway">
    <text evidence="4 12">Porphyrin-containing compound metabolism; protoheme biosynthesis.</text>
</comment>
<evidence type="ECO:0000313" key="14">
    <source>
        <dbReference type="EMBL" id="ANP28477.1"/>
    </source>
</evidence>
<comment type="similarity">
    <text evidence="5 12">Belongs to the protoporphyrinogen/coproporphyrinogen oxidase family. Coproporphyrinogen III oxidase subfamily.</text>
</comment>
<dbReference type="InterPro" id="IPR036188">
    <property type="entry name" value="FAD/NAD-bd_sf"/>
</dbReference>
<name>A0A1B0ZKQ6_9MICO</name>
<proteinExistence type="inferred from homology"/>
<accession>A0A1B0ZKQ6</accession>
<dbReference type="Gene3D" id="3.50.50.60">
    <property type="entry name" value="FAD/NAD(P)-binding domain"/>
    <property type="match status" value="1"/>
</dbReference>
<sequence>MHTIDTVVIGGGVSGLIYARERALKGDQVLVVEAQDNVGGAVWSHTLQGIETNTGAEAFAIGRDAMLGLVKDLGLKDRMVAPATGSSFIVGDDRAYASPRNAVFGMPAKPLAKDVREALGFWGAVRAWRERFVPAKRATGDDVTVAEFVRARYGKAVLERLVTPIIRGVHSADPEKLELRAVMPRLAERVQELGSARKAIEEILDQRGVRSSSGSAVHSLTPSMAELPKALARDIEAHGGRIFTHTPVLGLRASSEDRTWIITAATQAAAFTREFKARTLVIATGPEFARHLLSAPAPDIADLIPVAPATPVRLATLVLDNPELNAKPRGNGVLVDPAATTIRAKAMTHASAKWEHIHRAAEASKPGRNVVRLSYNPDADGSLPDAERFPELAIHDAAAIFGLQASDLTVADWALTDWTGTMRQSGPGHTAALKALAEALETQTRGADAPLPHLELTGAWRAGNGLEAITRFTRELASR</sequence>
<evidence type="ECO:0000256" key="7">
    <source>
        <dbReference type="ARBA" id="ARBA00019046"/>
    </source>
</evidence>
<dbReference type="InterPro" id="IPR002937">
    <property type="entry name" value="Amino_oxidase"/>
</dbReference>
<protein>
    <recommendedName>
        <fullName evidence="7 12">Coproporphyrinogen III oxidase</fullName>
        <ecNumber evidence="6 12">1.3.3.15</ecNumber>
    </recommendedName>
</protein>
<dbReference type="AlphaFoldDB" id="A0A1B0ZKQ6"/>
<dbReference type="SUPFAM" id="SSF51905">
    <property type="entry name" value="FAD/NAD(P)-binding domain"/>
    <property type="match status" value="1"/>
</dbReference>
<feature type="domain" description="Amine oxidase" evidence="13">
    <location>
        <begin position="13"/>
        <end position="462"/>
    </location>
</feature>
<dbReference type="GO" id="GO:0004729">
    <property type="term" value="F:oxygen-dependent protoporphyrinogen oxidase activity"/>
    <property type="evidence" value="ECO:0007669"/>
    <property type="project" value="UniProtKB-UniRule"/>
</dbReference>
<evidence type="ECO:0000256" key="3">
    <source>
        <dbReference type="ARBA" id="ARBA00002185"/>
    </source>
</evidence>
<dbReference type="SUPFAM" id="SSF54373">
    <property type="entry name" value="FAD-linked reductases, C-terminal domain"/>
    <property type="match status" value="1"/>
</dbReference>